<accession>A0A9W6QXN5</accession>
<dbReference type="RefSeq" id="WP_211246408.1">
    <property type="nucleotide sequence ID" value="NZ_BSTI01000002.1"/>
</dbReference>
<dbReference type="InterPro" id="IPR050832">
    <property type="entry name" value="Bact_Acetyltransf"/>
</dbReference>
<evidence type="ECO:0000256" key="2">
    <source>
        <dbReference type="ARBA" id="ARBA00023315"/>
    </source>
</evidence>
<dbReference type="AlphaFoldDB" id="A0A9W6QXN5"/>
<feature type="domain" description="N-acetyltransferase" evidence="3">
    <location>
        <begin position="4"/>
        <end position="151"/>
    </location>
</feature>
<keyword evidence="1" id="KW-0808">Transferase</keyword>
<dbReference type="CDD" id="cd04301">
    <property type="entry name" value="NAT_SF"/>
    <property type="match status" value="1"/>
</dbReference>
<dbReference type="EMBL" id="BSTI01000002">
    <property type="protein sequence ID" value="GLY64651.1"/>
    <property type="molecule type" value="Genomic_DNA"/>
</dbReference>
<keyword evidence="2" id="KW-0012">Acyltransferase</keyword>
<evidence type="ECO:0000256" key="1">
    <source>
        <dbReference type="ARBA" id="ARBA00022679"/>
    </source>
</evidence>
<dbReference type="SUPFAM" id="SSF55729">
    <property type="entry name" value="Acyl-CoA N-acyltransferases (Nat)"/>
    <property type="match status" value="1"/>
</dbReference>
<dbReference type="Pfam" id="PF13673">
    <property type="entry name" value="Acetyltransf_10"/>
    <property type="match status" value="1"/>
</dbReference>
<keyword evidence="5" id="KW-1185">Reference proteome</keyword>
<dbReference type="PANTHER" id="PTHR43877">
    <property type="entry name" value="AMINOALKYLPHOSPHONATE N-ACETYLTRANSFERASE-RELATED-RELATED"/>
    <property type="match status" value="1"/>
</dbReference>
<name>A0A9W6QXN5_9PSEU</name>
<reference evidence="4" key="1">
    <citation type="submission" date="2023-03" db="EMBL/GenBank/DDBJ databases">
        <title>Amycolatopsis taiwanensis NBRC 103393.</title>
        <authorList>
            <person name="Ichikawa N."/>
            <person name="Sato H."/>
            <person name="Tonouchi N."/>
        </authorList>
    </citation>
    <scope>NUCLEOTIDE SEQUENCE</scope>
    <source>
        <strain evidence="4">NBRC 103393</strain>
    </source>
</reference>
<sequence length="153" mass="17235">MKELRLRAAEPHEADDITALTLRSKGHWGYDQAYLDRVRHLLVMRPEQVRDERVVVAERDGALLGYYQLGGEPPDGELMDLFVDPAAIGTGLGRVLWEHATSSARERGFRTLELESDPNAEPFYLHMGAHRVGERTVAPGRSLPVMRIDFDDA</sequence>
<gene>
    <name evidence="4" type="ORF">Atai01_12700</name>
</gene>
<comment type="caution">
    <text evidence="4">The sequence shown here is derived from an EMBL/GenBank/DDBJ whole genome shotgun (WGS) entry which is preliminary data.</text>
</comment>
<protein>
    <submittedName>
        <fullName evidence="4">N-acetyltransferase</fullName>
    </submittedName>
</protein>
<evidence type="ECO:0000259" key="3">
    <source>
        <dbReference type="PROSITE" id="PS51186"/>
    </source>
</evidence>
<organism evidence="4 5">
    <name type="scientific">Amycolatopsis taiwanensis</name>
    <dbReference type="NCBI Taxonomy" id="342230"/>
    <lineage>
        <taxon>Bacteria</taxon>
        <taxon>Bacillati</taxon>
        <taxon>Actinomycetota</taxon>
        <taxon>Actinomycetes</taxon>
        <taxon>Pseudonocardiales</taxon>
        <taxon>Pseudonocardiaceae</taxon>
        <taxon>Amycolatopsis</taxon>
    </lineage>
</organism>
<evidence type="ECO:0000313" key="4">
    <source>
        <dbReference type="EMBL" id="GLY64651.1"/>
    </source>
</evidence>
<proteinExistence type="predicted"/>
<dbReference type="Proteomes" id="UP001165136">
    <property type="component" value="Unassembled WGS sequence"/>
</dbReference>
<dbReference type="Gene3D" id="3.40.630.30">
    <property type="match status" value="1"/>
</dbReference>
<dbReference type="InterPro" id="IPR000182">
    <property type="entry name" value="GNAT_dom"/>
</dbReference>
<dbReference type="PROSITE" id="PS51186">
    <property type="entry name" value="GNAT"/>
    <property type="match status" value="1"/>
</dbReference>
<evidence type="ECO:0000313" key="5">
    <source>
        <dbReference type="Proteomes" id="UP001165136"/>
    </source>
</evidence>
<dbReference type="GO" id="GO:0016747">
    <property type="term" value="F:acyltransferase activity, transferring groups other than amino-acyl groups"/>
    <property type="evidence" value="ECO:0007669"/>
    <property type="project" value="InterPro"/>
</dbReference>
<dbReference type="InterPro" id="IPR016181">
    <property type="entry name" value="Acyl_CoA_acyltransferase"/>
</dbReference>